<comment type="caution">
    <text evidence="2">The sequence shown here is derived from an EMBL/GenBank/DDBJ whole genome shotgun (WGS) entry which is preliminary data.</text>
</comment>
<proteinExistence type="predicted"/>
<evidence type="ECO:0000313" key="2">
    <source>
        <dbReference type="EMBL" id="KAG2430172.1"/>
    </source>
</evidence>
<evidence type="ECO:0000256" key="1">
    <source>
        <dbReference type="SAM" id="MobiDB-lite"/>
    </source>
</evidence>
<evidence type="ECO:0000313" key="3">
    <source>
        <dbReference type="Proteomes" id="UP000650467"/>
    </source>
</evidence>
<dbReference type="AlphaFoldDB" id="A0A835SRQ9"/>
<organism evidence="2 3">
    <name type="scientific">Chlamydomonas incerta</name>
    <dbReference type="NCBI Taxonomy" id="51695"/>
    <lineage>
        <taxon>Eukaryota</taxon>
        <taxon>Viridiplantae</taxon>
        <taxon>Chlorophyta</taxon>
        <taxon>core chlorophytes</taxon>
        <taxon>Chlorophyceae</taxon>
        <taxon>CS clade</taxon>
        <taxon>Chlamydomonadales</taxon>
        <taxon>Chlamydomonadaceae</taxon>
        <taxon>Chlamydomonas</taxon>
    </lineage>
</organism>
<gene>
    <name evidence="2" type="ORF">HXX76_010271</name>
</gene>
<sequence>MLHLQRRGALGATARPHGKTLAPLAATPSRRSSSSLDDQVQRIIKERRRDGAKLGGSAPPRERKNPKAWKDMDALREHLEKPVGGQPGFIASVLNWLSQNGVGGLTEPRGLGGVYRWFLNLVPSNVHRIRPARPHVWYPPAELVTQARSSPLPGLLLVAPESLAKVAVDVPDVLAMSSEEAVGRLTGLKALLPVIDVSHLIITEPRFYLGTPRAEVEARVSAYVDMLVARYKLPSSLVQEMVWYDPGLPLVANDKGLRELRALWPEDLVDAAAWEQSDPRELALAVRALSTRLR</sequence>
<name>A0A835SRQ9_CHLIN</name>
<feature type="region of interest" description="Disordered" evidence="1">
    <location>
        <begin position="1"/>
        <end position="67"/>
    </location>
</feature>
<reference evidence="2" key="1">
    <citation type="journal article" date="2020" name="bioRxiv">
        <title>Comparative genomics of Chlamydomonas.</title>
        <authorList>
            <person name="Craig R.J."/>
            <person name="Hasan A.R."/>
            <person name="Ness R.W."/>
            <person name="Keightley P.D."/>
        </authorList>
    </citation>
    <scope>NUCLEOTIDE SEQUENCE</scope>
    <source>
        <strain evidence="2">SAG 7.73</strain>
    </source>
</reference>
<dbReference type="OrthoDB" id="513017at2759"/>
<dbReference type="Proteomes" id="UP000650467">
    <property type="component" value="Unassembled WGS sequence"/>
</dbReference>
<dbReference type="EMBL" id="JAEHOC010000028">
    <property type="protein sequence ID" value="KAG2430172.1"/>
    <property type="molecule type" value="Genomic_DNA"/>
</dbReference>
<keyword evidence="3" id="KW-1185">Reference proteome</keyword>
<feature type="compositionally biased region" description="Polar residues" evidence="1">
    <location>
        <begin position="29"/>
        <end position="38"/>
    </location>
</feature>
<protein>
    <submittedName>
        <fullName evidence="2">Uncharacterized protein</fullName>
    </submittedName>
</protein>
<accession>A0A835SRQ9</accession>
<feature type="compositionally biased region" description="Basic and acidic residues" evidence="1">
    <location>
        <begin position="39"/>
        <end position="52"/>
    </location>
</feature>